<evidence type="ECO:0000256" key="2">
    <source>
        <dbReference type="ARBA" id="ARBA00022771"/>
    </source>
</evidence>
<dbReference type="GO" id="GO:0008270">
    <property type="term" value="F:zinc ion binding"/>
    <property type="evidence" value="ECO:0007669"/>
    <property type="project" value="UniProtKB-KW"/>
</dbReference>
<reference evidence="7" key="1">
    <citation type="submission" date="2020-11" db="EMBL/GenBank/DDBJ databases">
        <authorList>
            <person name="Tran Van P."/>
        </authorList>
    </citation>
    <scope>NUCLEOTIDE SEQUENCE</scope>
</reference>
<dbReference type="AlphaFoldDB" id="A0A7R9I6S5"/>
<dbReference type="PANTHER" id="PTHR25462">
    <property type="entry name" value="BONUS, ISOFORM C-RELATED"/>
    <property type="match status" value="1"/>
</dbReference>
<evidence type="ECO:0000259" key="6">
    <source>
        <dbReference type="PROSITE" id="PS50089"/>
    </source>
</evidence>
<dbReference type="InterPro" id="IPR001841">
    <property type="entry name" value="Znf_RING"/>
</dbReference>
<dbReference type="Pfam" id="PF13445">
    <property type="entry name" value="zf-RING_UBOX"/>
    <property type="match status" value="1"/>
</dbReference>
<evidence type="ECO:0000256" key="5">
    <source>
        <dbReference type="SAM" id="MobiDB-lite"/>
    </source>
</evidence>
<keyword evidence="2 4" id="KW-0863">Zinc-finger</keyword>
<dbReference type="GO" id="GO:0061630">
    <property type="term" value="F:ubiquitin protein ligase activity"/>
    <property type="evidence" value="ECO:0007669"/>
    <property type="project" value="TreeGrafter"/>
</dbReference>
<proteinExistence type="predicted"/>
<keyword evidence="3" id="KW-0862">Zinc</keyword>
<dbReference type="InterPro" id="IPR027370">
    <property type="entry name" value="Znf-RING_euk"/>
</dbReference>
<dbReference type="InterPro" id="IPR047153">
    <property type="entry name" value="TRIM45/56/19-like"/>
</dbReference>
<organism evidence="7">
    <name type="scientific">Timema bartmani</name>
    <dbReference type="NCBI Taxonomy" id="61472"/>
    <lineage>
        <taxon>Eukaryota</taxon>
        <taxon>Metazoa</taxon>
        <taxon>Ecdysozoa</taxon>
        <taxon>Arthropoda</taxon>
        <taxon>Hexapoda</taxon>
        <taxon>Insecta</taxon>
        <taxon>Pterygota</taxon>
        <taxon>Neoptera</taxon>
        <taxon>Polyneoptera</taxon>
        <taxon>Phasmatodea</taxon>
        <taxon>Timematodea</taxon>
        <taxon>Timematoidea</taxon>
        <taxon>Timematidae</taxon>
        <taxon>Timema</taxon>
    </lineage>
</organism>
<evidence type="ECO:0000256" key="3">
    <source>
        <dbReference type="ARBA" id="ARBA00022833"/>
    </source>
</evidence>
<dbReference type="PROSITE" id="PS50089">
    <property type="entry name" value="ZF_RING_2"/>
    <property type="match status" value="1"/>
</dbReference>
<accession>A0A7R9I6S5</accession>
<dbReference type="PANTHER" id="PTHR25462:SF291">
    <property type="entry name" value="E3 UBIQUITIN-PROTEIN LIGASE TRIM45"/>
    <property type="match status" value="1"/>
</dbReference>
<dbReference type="InterPro" id="IPR017907">
    <property type="entry name" value="Znf_RING_CS"/>
</dbReference>
<feature type="region of interest" description="Disordered" evidence="5">
    <location>
        <begin position="268"/>
        <end position="296"/>
    </location>
</feature>
<dbReference type="SMART" id="SM00184">
    <property type="entry name" value="RING"/>
    <property type="match status" value="1"/>
</dbReference>
<dbReference type="PROSITE" id="PS00518">
    <property type="entry name" value="ZF_RING_1"/>
    <property type="match status" value="1"/>
</dbReference>
<protein>
    <recommendedName>
        <fullName evidence="6">RING-type domain-containing protein</fullName>
    </recommendedName>
</protein>
<dbReference type="InterPro" id="IPR013083">
    <property type="entry name" value="Znf_RING/FYVE/PHD"/>
</dbReference>
<evidence type="ECO:0000256" key="4">
    <source>
        <dbReference type="PROSITE-ProRule" id="PRU00175"/>
    </source>
</evidence>
<dbReference type="EMBL" id="OD572126">
    <property type="protein sequence ID" value="CAD7449629.1"/>
    <property type="molecule type" value="Genomic_DNA"/>
</dbReference>
<dbReference type="SUPFAM" id="SSF57850">
    <property type="entry name" value="RING/U-box"/>
    <property type="match status" value="1"/>
</dbReference>
<evidence type="ECO:0000313" key="7">
    <source>
        <dbReference type="EMBL" id="CAD7449629.1"/>
    </source>
</evidence>
<feature type="region of interest" description="Disordered" evidence="5">
    <location>
        <begin position="1"/>
        <end position="82"/>
    </location>
</feature>
<feature type="domain" description="RING-type" evidence="6">
    <location>
        <begin position="138"/>
        <end position="183"/>
    </location>
</feature>
<keyword evidence="1" id="KW-0479">Metal-binding</keyword>
<gene>
    <name evidence="7" type="ORF">TBIB3V08_LOCUS11902</name>
</gene>
<name>A0A7R9I6S5_9NEOP</name>
<dbReference type="Gene3D" id="3.30.40.10">
    <property type="entry name" value="Zinc/RING finger domain, C3HC4 (zinc finger)"/>
    <property type="match status" value="1"/>
</dbReference>
<evidence type="ECO:0000256" key="1">
    <source>
        <dbReference type="ARBA" id="ARBA00022723"/>
    </source>
</evidence>
<feature type="compositionally biased region" description="Pro residues" evidence="5">
    <location>
        <begin position="65"/>
        <end position="76"/>
    </location>
</feature>
<sequence>MQPSKQNPQVDGDSAPNKRRIAARLGKLFSARARSPSPLTGSPTPPLSPRYKESSSSLFVYNTPPRSPTKTPPPVAAPNGARKKVVQFRRRLSETSPEEVEERRAGIVRSQTEVFTFDRPANRRLVDRQCDPTDLLECPVCNERFNRPKMLPCQHTFCVKCLRDQITYSRGRVNNVLQCPLCQLQVKLKIRFVEELEAALDSLPSNLYIDSLLAVLRNESPQQQPVQEPEVRCSKCQTVCSARICNHCKQNFCGVCWPSHMTVAARSAGRTSGTVEGRQGPTGASSGGLQGEETLL</sequence>